<dbReference type="GO" id="GO:0044183">
    <property type="term" value="F:protein folding chaperone"/>
    <property type="evidence" value="ECO:0007669"/>
    <property type="project" value="InterPro"/>
</dbReference>
<evidence type="ECO:0000256" key="6">
    <source>
        <dbReference type="RuleBase" id="RU003479"/>
    </source>
</evidence>
<name>A0A8T2SH69_CERRI</name>
<comment type="similarity">
    <text evidence="1 6">Belongs to the GroES chaperonin family.</text>
</comment>
<dbReference type="PROSITE" id="PS00681">
    <property type="entry name" value="CHAPERONINS_CPN10"/>
    <property type="match status" value="1"/>
</dbReference>
<keyword evidence="2 6" id="KW-0143">Chaperone</keyword>
<dbReference type="OMA" id="MTFQPLH"/>
<dbReference type="GO" id="GO:0046872">
    <property type="term" value="F:metal ion binding"/>
    <property type="evidence" value="ECO:0007669"/>
    <property type="project" value="TreeGrafter"/>
</dbReference>
<dbReference type="AlphaFoldDB" id="A0A8T2SH69"/>
<organism evidence="7 8">
    <name type="scientific">Ceratopteris richardii</name>
    <name type="common">Triangle waterfern</name>
    <dbReference type="NCBI Taxonomy" id="49495"/>
    <lineage>
        <taxon>Eukaryota</taxon>
        <taxon>Viridiplantae</taxon>
        <taxon>Streptophyta</taxon>
        <taxon>Embryophyta</taxon>
        <taxon>Tracheophyta</taxon>
        <taxon>Polypodiopsida</taxon>
        <taxon>Polypodiidae</taxon>
        <taxon>Polypodiales</taxon>
        <taxon>Pteridineae</taxon>
        <taxon>Pteridaceae</taxon>
        <taxon>Parkerioideae</taxon>
        <taxon>Ceratopteris</taxon>
    </lineage>
</organism>
<keyword evidence="8" id="KW-1185">Reference proteome</keyword>
<dbReference type="FunFam" id="2.30.33.40:FF:000002">
    <property type="entry name" value="10 kDa chaperonin, mitochondrial"/>
    <property type="match status" value="1"/>
</dbReference>
<dbReference type="InterPro" id="IPR037124">
    <property type="entry name" value="Chaperonin_GroES_sf"/>
</dbReference>
<dbReference type="OrthoDB" id="184876at2759"/>
<dbReference type="GO" id="GO:0005524">
    <property type="term" value="F:ATP binding"/>
    <property type="evidence" value="ECO:0007669"/>
    <property type="project" value="InterPro"/>
</dbReference>
<dbReference type="GO" id="GO:0005739">
    <property type="term" value="C:mitochondrion"/>
    <property type="evidence" value="ECO:0007669"/>
    <property type="project" value="UniProtKB-ARBA"/>
</dbReference>
<evidence type="ECO:0000256" key="2">
    <source>
        <dbReference type="ARBA" id="ARBA00023186"/>
    </source>
</evidence>
<dbReference type="Pfam" id="PF00166">
    <property type="entry name" value="Cpn10"/>
    <property type="match status" value="1"/>
</dbReference>
<dbReference type="InterPro" id="IPR018369">
    <property type="entry name" value="Chaprnonin_Cpn10_CS"/>
</dbReference>
<dbReference type="PRINTS" id="PR00297">
    <property type="entry name" value="CHAPERONIN10"/>
</dbReference>
<dbReference type="Gene3D" id="2.30.33.40">
    <property type="entry name" value="GroES chaperonin"/>
    <property type="match status" value="1"/>
</dbReference>
<evidence type="ECO:0000313" key="8">
    <source>
        <dbReference type="Proteomes" id="UP000825935"/>
    </source>
</evidence>
<evidence type="ECO:0000256" key="5">
    <source>
        <dbReference type="ARBA" id="ARBA00083733"/>
    </source>
</evidence>
<reference evidence="7" key="1">
    <citation type="submission" date="2021-08" db="EMBL/GenBank/DDBJ databases">
        <title>WGS assembly of Ceratopteris richardii.</title>
        <authorList>
            <person name="Marchant D.B."/>
            <person name="Chen G."/>
            <person name="Jenkins J."/>
            <person name="Shu S."/>
            <person name="Leebens-Mack J."/>
            <person name="Grimwood J."/>
            <person name="Schmutz J."/>
            <person name="Soltis P."/>
            <person name="Soltis D."/>
            <person name="Chen Z.-H."/>
        </authorList>
    </citation>
    <scope>NUCLEOTIDE SEQUENCE</scope>
    <source>
        <strain evidence="7">Whitten #5841</strain>
        <tissue evidence="7">Leaf</tissue>
    </source>
</reference>
<accession>A0A8T2SH69</accession>
<dbReference type="GO" id="GO:0051087">
    <property type="term" value="F:protein-folding chaperone binding"/>
    <property type="evidence" value="ECO:0007669"/>
    <property type="project" value="TreeGrafter"/>
</dbReference>
<evidence type="ECO:0000256" key="1">
    <source>
        <dbReference type="ARBA" id="ARBA00006975"/>
    </source>
</evidence>
<dbReference type="PANTHER" id="PTHR10772:SF0">
    <property type="entry name" value="10 KDA HEAT SHOCK PROTEIN, MITOCHONDRIAL"/>
    <property type="match status" value="1"/>
</dbReference>
<dbReference type="InterPro" id="IPR020818">
    <property type="entry name" value="Chaperonin_GroES"/>
</dbReference>
<gene>
    <name evidence="7" type="ORF">KP509_20G021000</name>
</gene>
<dbReference type="GO" id="GO:0051082">
    <property type="term" value="F:unfolded protein binding"/>
    <property type="evidence" value="ECO:0007669"/>
    <property type="project" value="TreeGrafter"/>
</dbReference>
<comment type="function">
    <text evidence="3">Seems to function only as a co-chaperone, along with cpn60, and in certain cases is essential for the discharge of biologically active proteins from cpn60.</text>
</comment>
<comment type="subunit">
    <text evidence="4">Forms stable complexes with CPN60 in the presence of ATP.</text>
</comment>
<comment type="caution">
    <text evidence="7">The sequence shown here is derived from an EMBL/GenBank/DDBJ whole genome shotgun (WGS) entry which is preliminary data.</text>
</comment>
<evidence type="ECO:0000256" key="3">
    <source>
        <dbReference type="ARBA" id="ARBA00053355"/>
    </source>
</evidence>
<sequence>MAKKILPLLDRILVEKIVAPKKSVGGVLLPESASASKVNSGKVIATGPGGRAKDGTPIPMTVKEGDTVLLPEFGGTEVKIGEKELFIYRNDDVLGILVE</sequence>
<dbReference type="PANTHER" id="PTHR10772">
    <property type="entry name" value="10 KDA HEAT SHOCK PROTEIN"/>
    <property type="match status" value="1"/>
</dbReference>
<evidence type="ECO:0000313" key="7">
    <source>
        <dbReference type="EMBL" id="KAH7331233.1"/>
    </source>
</evidence>
<dbReference type="CDD" id="cd00320">
    <property type="entry name" value="cpn10"/>
    <property type="match status" value="1"/>
</dbReference>
<dbReference type="SUPFAM" id="SSF50129">
    <property type="entry name" value="GroES-like"/>
    <property type="match status" value="1"/>
</dbReference>
<dbReference type="EMBL" id="CM035425">
    <property type="protein sequence ID" value="KAH7331233.1"/>
    <property type="molecule type" value="Genomic_DNA"/>
</dbReference>
<dbReference type="InterPro" id="IPR011032">
    <property type="entry name" value="GroES-like_sf"/>
</dbReference>
<dbReference type="Proteomes" id="UP000825935">
    <property type="component" value="Chromosome 20"/>
</dbReference>
<dbReference type="HAMAP" id="MF_00580">
    <property type="entry name" value="CH10"/>
    <property type="match status" value="1"/>
</dbReference>
<evidence type="ECO:0000256" key="4">
    <source>
        <dbReference type="ARBA" id="ARBA00062160"/>
    </source>
</evidence>
<proteinExistence type="inferred from homology"/>
<protein>
    <recommendedName>
        <fullName evidence="5">Protein groES</fullName>
    </recommendedName>
</protein>
<dbReference type="SMART" id="SM00883">
    <property type="entry name" value="Cpn10"/>
    <property type="match status" value="1"/>
</dbReference>